<evidence type="ECO:0000256" key="8">
    <source>
        <dbReference type="ARBA" id="ARBA00022989"/>
    </source>
</evidence>
<dbReference type="SUPFAM" id="SSF52343">
    <property type="entry name" value="Ferredoxin reductase-like, C-terminal NADP-linked domain"/>
    <property type="match status" value="1"/>
</dbReference>
<proteinExistence type="inferred from homology"/>
<gene>
    <name evidence="16" type="ORF">TWF730_001023</name>
</gene>
<organism evidence="16 17">
    <name type="scientific">Orbilia blumenaviensis</name>
    <dbReference type="NCBI Taxonomy" id="1796055"/>
    <lineage>
        <taxon>Eukaryota</taxon>
        <taxon>Fungi</taxon>
        <taxon>Dikarya</taxon>
        <taxon>Ascomycota</taxon>
        <taxon>Pezizomycotina</taxon>
        <taxon>Orbiliomycetes</taxon>
        <taxon>Orbiliales</taxon>
        <taxon>Orbiliaceae</taxon>
        <taxon>Orbilia</taxon>
    </lineage>
</organism>
<evidence type="ECO:0000256" key="13">
    <source>
        <dbReference type="SAM" id="MobiDB-lite"/>
    </source>
</evidence>
<evidence type="ECO:0000259" key="15">
    <source>
        <dbReference type="PROSITE" id="PS51384"/>
    </source>
</evidence>
<dbReference type="InterPro" id="IPR013130">
    <property type="entry name" value="Fe3_Rdtase_TM_dom"/>
</dbReference>
<comment type="subcellular location">
    <subcellularLocation>
        <location evidence="1">Cell membrane</location>
        <topology evidence="1">Multi-pass membrane protein</topology>
    </subcellularLocation>
</comment>
<dbReference type="GO" id="GO:0006879">
    <property type="term" value="P:intracellular iron ion homeostasis"/>
    <property type="evidence" value="ECO:0007669"/>
    <property type="project" value="TreeGrafter"/>
</dbReference>
<feature type="compositionally biased region" description="Gly residues" evidence="13">
    <location>
        <begin position="54"/>
        <end position="67"/>
    </location>
</feature>
<dbReference type="GO" id="GO:0005886">
    <property type="term" value="C:plasma membrane"/>
    <property type="evidence" value="ECO:0007669"/>
    <property type="project" value="UniProtKB-SubCell"/>
</dbReference>
<evidence type="ECO:0000256" key="6">
    <source>
        <dbReference type="ARBA" id="ARBA00022692"/>
    </source>
</evidence>
<dbReference type="EC" id="1.16.1.9" evidence="3"/>
<dbReference type="CDD" id="cd06186">
    <property type="entry name" value="NOX_Duox_like_FAD_NADP"/>
    <property type="match status" value="1"/>
</dbReference>
<keyword evidence="17" id="KW-1185">Reference proteome</keyword>
<dbReference type="InterPro" id="IPR017927">
    <property type="entry name" value="FAD-bd_FR_type"/>
</dbReference>
<comment type="similarity">
    <text evidence="2">Belongs to the ferric reductase (FRE) family.</text>
</comment>
<evidence type="ECO:0000256" key="9">
    <source>
        <dbReference type="ARBA" id="ARBA00023002"/>
    </source>
</evidence>
<dbReference type="InterPro" id="IPR013121">
    <property type="entry name" value="Fe_red_NAD-bd_6"/>
</dbReference>
<dbReference type="SUPFAM" id="SSF63380">
    <property type="entry name" value="Riboflavin synthase domain-like"/>
    <property type="match status" value="1"/>
</dbReference>
<feature type="transmembrane region" description="Helical" evidence="14">
    <location>
        <begin position="311"/>
        <end position="331"/>
    </location>
</feature>
<evidence type="ECO:0000256" key="2">
    <source>
        <dbReference type="ARBA" id="ARBA00006278"/>
    </source>
</evidence>
<evidence type="ECO:0000256" key="11">
    <source>
        <dbReference type="ARBA" id="ARBA00023136"/>
    </source>
</evidence>
<dbReference type="InterPro" id="IPR017938">
    <property type="entry name" value="Riboflavin_synthase-like_b-brl"/>
</dbReference>
<evidence type="ECO:0000256" key="3">
    <source>
        <dbReference type="ARBA" id="ARBA00012668"/>
    </source>
</evidence>
<dbReference type="Proteomes" id="UP001373714">
    <property type="component" value="Unassembled WGS sequence"/>
</dbReference>
<keyword evidence="11 14" id="KW-0472">Membrane</keyword>
<dbReference type="InterPro" id="IPR039261">
    <property type="entry name" value="FNR_nucleotide-bd"/>
</dbReference>
<evidence type="ECO:0000256" key="10">
    <source>
        <dbReference type="ARBA" id="ARBA00023065"/>
    </source>
</evidence>
<feature type="transmembrane region" description="Helical" evidence="14">
    <location>
        <begin position="247"/>
        <end position="265"/>
    </location>
</feature>
<keyword evidence="6 14" id="KW-0812">Transmembrane</keyword>
<evidence type="ECO:0000256" key="7">
    <source>
        <dbReference type="ARBA" id="ARBA00022982"/>
    </source>
</evidence>
<evidence type="ECO:0000256" key="1">
    <source>
        <dbReference type="ARBA" id="ARBA00004651"/>
    </source>
</evidence>
<sequence>MSISFSGTRAASAALEASGLLTAPAAASTAIASSLGLVSSIVTSAAAAAVTSGGASGGGGGGGGGGKSSALAPEEESAMKAESRKFSHWLFLCLSAIAVIIIFYRIILLVSSHIRHLVCINDSTQTYWSIPAPPWLSKLKKDFILAPLFGLRHNEHFKIGSAGSAGIVPTRFQALFLLILFGGNIALTVVSIHWSRSSAVILSELRNRSGVLAVTNMVPLFVLAGRNNPLIPLLRISFDTYNLIHRWLGRIVVLEAIVHTVAHIANKGWDKYLLSVGKSQFIMTGTISTLAMIFLFIQSPSIIRHAFYETFLTLHILAAVAATVTLYYHLMIINNKWLVYVQVAIALWVADRVARFVSIIYRNCGRTMTRATITALSTEASRITLDMPRPFKFRPGQYVFIYLPTVTGWQSHPFSVAWADESAPLVWDEKKEELPKNRQDVFGPQKTTVELIVRRRTGATNSIFQKAASAPEGTVTVRALVEGPYGTHHSLCSYGTVVLFAGGVGITHQLPNVLELVQGYVDGTVATRKVTLIWVLQNPEHLQWVKRQMTSILAIERRREILKVVLFVTKPQQSREIMSPSSTVQMFPGKPNIEQVLQAEAEERIGTMAVSVCGPGGMSDDVRYAVRGLVDYVNIDFIEEAFSW</sequence>
<feature type="transmembrane region" description="Helical" evidence="14">
    <location>
        <begin position="174"/>
        <end position="194"/>
    </location>
</feature>
<feature type="region of interest" description="Disordered" evidence="13">
    <location>
        <begin position="54"/>
        <end position="74"/>
    </location>
</feature>
<comment type="catalytic activity">
    <reaction evidence="12">
        <text>2 a Fe(II)-siderophore + NADP(+) + H(+) = 2 a Fe(III)-siderophore + NADPH</text>
        <dbReference type="Rhea" id="RHEA:28795"/>
        <dbReference type="Rhea" id="RHEA-COMP:11342"/>
        <dbReference type="Rhea" id="RHEA-COMP:11344"/>
        <dbReference type="ChEBI" id="CHEBI:15378"/>
        <dbReference type="ChEBI" id="CHEBI:29033"/>
        <dbReference type="ChEBI" id="CHEBI:29034"/>
        <dbReference type="ChEBI" id="CHEBI:57783"/>
        <dbReference type="ChEBI" id="CHEBI:58349"/>
        <dbReference type="EC" id="1.16.1.9"/>
    </reaction>
</comment>
<keyword evidence="4" id="KW-0813">Transport</keyword>
<dbReference type="Pfam" id="PF08022">
    <property type="entry name" value="FAD_binding_8"/>
    <property type="match status" value="1"/>
</dbReference>
<feature type="transmembrane region" description="Helical" evidence="14">
    <location>
        <begin position="337"/>
        <end position="361"/>
    </location>
</feature>
<dbReference type="PANTHER" id="PTHR32361:SF24">
    <property type="entry name" value="REDUCTASE, PUTATIVE (AFU_ORTHOLOGUE AFUA_3G10820)-RELATED"/>
    <property type="match status" value="1"/>
</dbReference>
<dbReference type="Gene3D" id="2.40.30.10">
    <property type="entry name" value="Translation factors"/>
    <property type="match status" value="1"/>
</dbReference>
<dbReference type="Pfam" id="PF01794">
    <property type="entry name" value="Ferric_reduct"/>
    <property type="match status" value="1"/>
</dbReference>
<keyword evidence="7" id="KW-0249">Electron transport</keyword>
<reference evidence="16 17" key="1">
    <citation type="submission" date="2019-10" db="EMBL/GenBank/DDBJ databases">
        <authorList>
            <person name="Palmer J.M."/>
        </authorList>
    </citation>
    <scope>NUCLEOTIDE SEQUENCE [LARGE SCALE GENOMIC DNA]</scope>
    <source>
        <strain evidence="16 17">TWF730</strain>
    </source>
</reference>
<dbReference type="SFLD" id="SFLDS00052">
    <property type="entry name" value="Ferric_Reductase_Domain"/>
    <property type="match status" value="1"/>
</dbReference>
<dbReference type="InterPro" id="IPR051410">
    <property type="entry name" value="Ferric/Cupric_Reductase"/>
</dbReference>
<dbReference type="GO" id="GO:0015677">
    <property type="term" value="P:copper ion import"/>
    <property type="evidence" value="ECO:0007669"/>
    <property type="project" value="TreeGrafter"/>
</dbReference>
<dbReference type="InterPro" id="IPR013112">
    <property type="entry name" value="FAD-bd_8"/>
</dbReference>
<dbReference type="GO" id="GO:0052851">
    <property type="term" value="F:ferric-chelate reductase (NADPH) activity"/>
    <property type="evidence" value="ECO:0007669"/>
    <property type="project" value="UniProtKB-EC"/>
</dbReference>
<evidence type="ECO:0000256" key="5">
    <source>
        <dbReference type="ARBA" id="ARBA00022475"/>
    </source>
</evidence>
<dbReference type="SFLD" id="SFLDG01168">
    <property type="entry name" value="Ferric_reductase_subgroup_(FRE"/>
    <property type="match status" value="1"/>
</dbReference>
<dbReference type="Gene3D" id="3.40.50.80">
    <property type="entry name" value="Nucleotide-binding domain of ferredoxin-NADP reductase (FNR) module"/>
    <property type="match status" value="1"/>
</dbReference>
<dbReference type="GO" id="GO:0006826">
    <property type="term" value="P:iron ion transport"/>
    <property type="evidence" value="ECO:0007669"/>
    <property type="project" value="TreeGrafter"/>
</dbReference>
<feature type="transmembrane region" description="Helical" evidence="14">
    <location>
        <begin position="86"/>
        <end position="107"/>
    </location>
</feature>
<feature type="domain" description="FAD-binding FR-type" evidence="15">
    <location>
        <begin position="363"/>
        <end position="491"/>
    </location>
</feature>
<comment type="caution">
    <text evidence="16">The sequence shown here is derived from an EMBL/GenBank/DDBJ whole genome shotgun (WGS) entry which is preliminary data.</text>
</comment>
<keyword evidence="10" id="KW-0406">Ion transport</keyword>
<dbReference type="EMBL" id="JAVHNS010000001">
    <property type="protein sequence ID" value="KAK6363599.1"/>
    <property type="molecule type" value="Genomic_DNA"/>
</dbReference>
<dbReference type="PROSITE" id="PS51384">
    <property type="entry name" value="FAD_FR"/>
    <property type="match status" value="1"/>
</dbReference>
<keyword evidence="8 14" id="KW-1133">Transmembrane helix</keyword>
<evidence type="ECO:0000313" key="17">
    <source>
        <dbReference type="Proteomes" id="UP001373714"/>
    </source>
</evidence>
<feature type="transmembrane region" description="Helical" evidence="14">
    <location>
        <begin position="280"/>
        <end position="299"/>
    </location>
</feature>
<protein>
    <recommendedName>
        <fullName evidence="3">ferric-chelate reductase (NADPH)</fullName>
        <ecNumber evidence="3">1.16.1.9</ecNumber>
    </recommendedName>
</protein>
<name>A0AAV9VUI1_9PEZI</name>
<dbReference type="PANTHER" id="PTHR32361">
    <property type="entry name" value="FERRIC/CUPRIC REDUCTASE TRANSMEMBRANE COMPONENT"/>
    <property type="match status" value="1"/>
</dbReference>
<evidence type="ECO:0000256" key="14">
    <source>
        <dbReference type="SAM" id="Phobius"/>
    </source>
</evidence>
<keyword evidence="5" id="KW-1003">Cell membrane</keyword>
<accession>A0AAV9VUI1</accession>
<dbReference type="AlphaFoldDB" id="A0AAV9VUI1"/>
<keyword evidence="9" id="KW-0560">Oxidoreductase</keyword>
<dbReference type="Pfam" id="PF08030">
    <property type="entry name" value="NAD_binding_6"/>
    <property type="match status" value="1"/>
</dbReference>
<evidence type="ECO:0000313" key="16">
    <source>
        <dbReference type="EMBL" id="KAK6363599.1"/>
    </source>
</evidence>
<evidence type="ECO:0000256" key="12">
    <source>
        <dbReference type="ARBA" id="ARBA00048483"/>
    </source>
</evidence>
<evidence type="ECO:0000256" key="4">
    <source>
        <dbReference type="ARBA" id="ARBA00022448"/>
    </source>
</evidence>